<dbReference type="RefSeq" id="WP_068029725.1">
    <property type="nucleotide sequence ID" value="NZ_QQAZ01000002.1"/>
</dbReference>
<accession>A0A370HAC3</accession>
<name>A0A370HAC3_9NOCA</name>
<dbReference type="InterPro" id="IPR010697">
    <property type="entry name" value="YspA"/>
</dbReference>
<dbReference type="Gene3D" id="3.40.50.450">
    <property type="match status" value="1"/>
</dbReference>
<evidence type="ECO:0000313" key="2">
    <source>
        <dbReference type="Proteomes" id="UP000255355"/>
    </source>
</evidence>
<dbReference type="PANTHER" id="PTHR38440">
    <property type="entry name" value="UPF0398 PROTEIN YPSA"/>
    <property type="match status" value="1"/>
</dbReference>
<dbReference type="EMBL" id="QQAZ01000002">
    <property type="protein sequence ID" value="RDI53893.1"/>
    <property type="molecule type" value="Genomic_DNA"/>
</dbReference>
<keyword evidence="2" id="KW-1185">Reference proteome</keyword>
<evidence type="ECO:0000313" key="1">
    <source>
        <dbReference type="EMBL" id="RDI53893.1"/>
    </source>
</evidence>
<organism evidence="1 2">
    <name type="scientific">Nocardia mexicana</name>
    <dbReference type="NCBI Taxonomy" id="279262"/>
    <lineage>
        <taxon>Bacteria</taxon>
        <taxon>Bacillati</taxon>
        <taxon>Actinomycetota</taxon>
        <taxon>Actinomycetes</taxon>
        <taxon>Mycobacteriales</taxon>
        <taxon>Nocardiaceae</taxon>
        <taxon>Nocardia</taxon>
    </lineage>
</organism>
<dbReference type="OrthoDB" id="3231229at2"/>
<dbReference type="PANTHER" id="PTHR38440:SF1">
    <property type="entry name" value="UPF0398 PROTEIN SPR0331"/>
    <property type="match status" value="1"/>
</dbReference>
<dbReference type="AlphaFoldDB" id="A0A370HAC3"/>
<gene>
    <name evidence="1" type="ORF">DFR68_10213</name>
</gene>
<comment type="caution">
    <text evidence="1">The sequence shown here is derived from an EMBL/GenBank/DDBJ whole genome shotgun (WGS) entry which is preliminary data.</text>
</comment>
<dbReference type="SUPFAM" id="SSF102405">
    <property type="entry name" value="MCP/YpsA-like"/>
    <property type="match status" value="1"/>
</dbReference>
<sequence length="160" mass="16917">MVRIGVTGHMNLAADTVPLVYAEITRRLADSGAAADLVGVSCIARGADSVFAQAVLDIGGRLEVVIPSRNYRERKVKPDHAELFDSLLDRAETVRVMDFDDAGAAAYEAANEAVLGRCDRLVAVWDGQDGQPSGTGSVVASAQRRGLPVVVVWPEGAART</sequence>
<dbReference type="STRING" id="1210089.GCA_001613165_06911"/>
<proteinExistence type="predicted"/>
<dbReference type="Proteomes" id="UP000255355">
    <property type="component" value="Unassembled WGS sequence"/>
</dbReference>
<reference evidence="1 2" key="1">
    <citation type="submission" date="2018-07" db="EMBL/GenBank/DDBJ databases">
        <title>Genomic Encyclopedia of Type Strains, Phase IV (KMG-IV): sequencing the most valuable type-strain genomes for metagenomic binning, comparative biology and taxonomic classification.</title>
        <authorList>
            <person name="Goeker M."/>
        </authorList>
    </citation>
    <scope>NUCLEOTIDE SEQUENCE [LARGE SCALE GENOMIC DNA]</scope>
    <source>
        <strain evidence="1 2">DSM 44952</strain>
    </source>
</reference>
<protein>
    <submittedName>
        <fullName evidence="1">Uncharacterized protein</fullName>
    </submittedName>
</protein>